<organism evidence="1 2">
    <name type="scientific">Campylobacter sputorum subsp. sputorum</name>
    <dbReference type="NCBI Taxonomy" id="32024"/>
    <lineage>
        <taxon>Bacteria</taxon>
        <taxon>Pseudomonadati</taxon>
        <taxon>Campylobacterota</taxon>
        <taxon>Epsilonproteobacteria</taxon>
        <taxon>Campylobacterales</taxon>
        <taxon>Campylobacteraceae</taxon>
        <taxon>Campylobacter</taxon>
    </lineage>
</organism>
<gene>
    <name evidence="1" type="ORF">NCTC12475_00574</name>
</gene>
<evidence type="ECO:0000313" key="1">
    <source>
        <dbReference type="EMBL" id="SUX10384.1"/>
    </source>
</evidence>
<dbReference type="InterPro" id="IPR026366">
    <property type="entry name" value="Seleno_YedE"/>
</dbReference>
<protein>
    <submittedName>
        <fullName evidence="1">Metal-activated pyridoxal enzyme</fullName>
    </submittedName>
</protein>
<dbReference type="EMBL" id="UFVD01000001">
    <property type="protein sequence ID" value="SUX10384.1"/>
    <property type="molecule type" value="Genomic_DNA"/>
</dbReference>
<dbReference type="NCBIfam" id="TIGR04112">
    <property type="entry name" value="seleno_YedE"/>
    <property type="match status" value="1"/>
</dbReference>
<accession>A0A381DI49</accession>
<sequence>MRVAVIPVIAGLAIGAIASLLAYFGNPGNMGFCGACFLRDISGAIGLHRASIVQYIRPEIIGLVFGAFISSMFFKEFRPRGGSSPLMRFFLGVFASIGALVFLGCPWRAWIRLGGGDLSAIAGIVGLFVGIFIASIFLKNGYSLGKSKNVSKLESLLIPIFMLVLFVFLVTKFSFGENLPIFFSQKGPGSNHANIVISIIAGLIIGVLTQRSRFCTIAAFRDTILFKDTHLLQGVLALFVGVFVMNLILGQFHLGFTNQPIAHNDIVWNFLSMVLCGLAFALAGGCPGRQLTLSGEGDSDAGIFVIGMIVGAAFSHNFALASSGAGVSVFGPYMVIIGLLFCLILGFFAKER</sequence>
<dbReference type="InterPro" id="IPR007272">
    <property type="entry name" value="Sulf_transp_TsuA/YedE"/>
</dbReference>
<dbReference type="STRING" id="32024.GCA_000788295_00703"/>
<evidence type="ECO:0000313" key="2">
    <source>
        <dbReference type="Proteomes" id="UP000254920"/>
    </source>
</evidence>
<proteinExistence type="predicted"/>
<dbReference type="OrthoDB" id="3190590at2"/>
<keyword evidence="2" id="KW-1185">Reference proteome</keyword>
<reference evidence="1 2" key="1">
    <citation type="submission" date="2018-06" db="EMBL/GenBank/DDBJ databases">
        <authorList>
            <consortium name="Pathogen Informatics"/>
            <person name="Doyle S."/>
        </authorList>
    </citation>
    <scope>NUCLEOTIDE SEQUENCE [LARGE SCALE GENOMIC DNA]</scope>
    <source>
        <strain evidence="1 2">NCTC12475</strain>
    </source>
</reference>
<dbReference type="RefSeq" id="WP_089182798.1">
    <property type="nucleotide sequence ID" value="NZ_CP043427.1"/>
</dbReference>
<dbReference type="AlphaFoldDB" id="A0A381DI49"/>
<dbReference type="Pfam" id="PF04143">
    <property type="entry name" value="Sulf_transp"/>
    <property type="match status" value="1"/>
</dbReference>
<name>A0A381DI49_9BACT</name>
<dbReference type="Proteomes" id="UP000254920">
    <property type="component" value="Unassembled WGS sequence"/>
</dbReference>
<dbReference type="GeneID" id="93091013"/>